<evidence type="ECO:0008006" key="3">
    <source>
        <dbReference type="Google" id="ProtNLM"/>
    </source>
</evidence>
<dbReference type="AlphaFoldDB" id="A0A550JBD3"/>
<sequence length="119" mass="13285">MEQVRIARKHRRFLTHGRALARVRSAPDTMVHVIDISVGGLAFRYLGDGELGGNTDEIDLFHDENLALGGLPVQAVSDCPLDYGFIPMRRRGLSFGDLTPEQRFALDAFIVNYTEAGRR</sequence>
<evidence type="ECO:0000313" key="2">
    <source>
        <dbReference type="Proteomes" id="UP000317155"/>
    </source>
</evidence>
<accession>A0A550JBD3</accession>
<dbReference type="Gene3D" id="2.40.10.220">
    <property type="entry name" value="predicted glycosyltransferase like domains"/>
    <property type="match status" value="1"/>
</dbReference>
<dbReference type="RefSeq" id="WP_092058073.1">
    <property type="nucleotide sequence ID" value="NZ_FOJJ01000039.1"/>
</dbReference>
<dbReference type="Proteomes" id="UP000317155">
    <property type="component" value="Unassembled WGS sequence"/>
</dbReference>
<comment type="caution">
    <text evidence="1">The sequence shown here is derived from an EMBL/GenBank/DDBJ whole genome shotgun (WGS) entry which is preliminary data.</text>
</comment>
<reference evidence="1 2" key="1">
    <citation type="submission" date="2019-07" db="EMBL/GenBank/DDBJ databases">
        <title>Insights of Desulfuromonas acetexigens electromicrobiology.</title>
        <authorList>
            <person name="Katuri K."/>
            <person name="Sapireddy V."/>
            <person name="Shaw D.R."/>
            <person name="Saikaly P."/>
        </authorList>
    </citation>
    <scope>NUCLEOTIDE SEQUENCE [LARGE SCALE GENOMIC DNA]</scope>
    <source>
        <strain evidence="1 2">2873</strain>
    </source>
</reference>
<name>A0A550JBD3_9BACT</name>
<dbReference type="OrthoDB" id="5418625at2"/>
<organism evidence="1 2">
    <name type="scientific">Trichloromonas acetexigens</name>
    <dbReference type="NCBI Taxonomy" id="38815"/>
    <lineage>
        <taxon>Bacteria</taxon>
        <taxon>Pseudomonadati</taxon>
        <taxon>Thermodesulfobacteriota</taxon>
        <taxon>Desulfuromonadia</taxon>
        <taxon>Desulfuromonadales</taxon>
        <taxon>Trichloromonadaceae</taxon>
        <taxon>Trichloromonas</taxon>
    </lineage>
</organism>
<keyword evidence="2" id="KW-1185">Reference proteome</keyword>
<dbReference type="EMBL" id="VJVV01000007">
    <property type="protein sequence ID" value="TRO80534.1"/>
    <property type="molecule type" value="Genomic_DNA"/>
</dbReference>
<protein>
    <recommendedName>
        <fullName evidence="3">PilZ domain-containing protein</fullName>
    </recommendedName>
</protein>
<proteinExistence type="predicted"/>
<gene>
    <name evidence="1" type="ORF">FL622_10580</name>
</gene>
<evidence type="ECO:0000313" key="1">
    <source>
        <dbReference type="EMBL" id="TRO80534.1"/>
    </source>
</evidence>